<dbReference type="PROSITE" id="PS51384">
    <property type="entry name" value="FAD_FR"/>
    <property type="match status" value="1"/>
</dbReference>
<sequence>MSHPVEYEGREYSVREGETILRALLRQGVNINYSCGKGSCHTCMCRLVSGSVESSRDIDPALSGSGHFLPCVSRPKERVVVGPPDLDALAKPAEVIGRRLLADDTLELDIAPMGEVAYEAGQHIHIAGPDGLSRPYSITTLPGEDFFLRIHVRRVDGGAMSGWLFDHADSGTTLSLRGPYGDCFYDPRMQGRPLLLLGTGTGAGALMAIARAALSAGHTAPVTLFHGGRRQSDLYLHEVLCELAREHANFTYVPCLSREEARGCVRQGRIVEHAFTGLPDLQDAEIFLCGLPAMVEQARVMAIVAGARRDAIHVDPFDFAHGNVQDDASRVDAIPADPELWAALGNGPGLTAVLTDFYQRLFQDARLSPFFHGMLPQQVAAKQYGFLADLISGRREYFGLNPYNAHHWMVISDELFDYREAMFEEVLREHGLAPHLVRRFLALHERFRTSIVKAEAVPMRVKGVDIPLRTQSVERLDLDTVCDGCHQEIPAGSPARYHERLGTLHCRTCAQLTDEEIAEVMPD</sequence>
<organism evidence="9 10">
    <name type="scientific">Pseudofulvimonas gallinarii</name>
    <dbReference type="NCBI Taxonomy" id="634155"/>
    <lineage>
        <taxon>Bacteria</taxon>
        <taxon>Pseudomonadati</taxon>
        <taxon>Pseudomonadota</taxon>
        <taxon>Gammaproteobacteria</taxon>
        <taxon>Lysobacterales</taxon>
        <taxon>Rhodanobacteraceae</taxon>
        <taxon>Pseudofulvimonas</taxon>
    </lineage>
</organism>
<dbReference type="InterPro" id="IPR036010">
    <property type="entry name" value="2Fe-2S_ferredoxin-like_sf"/>
</dbReference>
<dbReference type="PANTHER" id="PTHR47354">
    <property type="entry name" value="NADH OXIDOREDUCTASE HCR"/>
    <property type="match status" value="1"/>
</dbReference>
<dbReference type="InterPro" id="IPR017938">
    <property type="entry name" value="Riboflavin_synthase-like_b-brl"/>
</dbReference>
<feature type="binding site" description="distal binding residue" evidence="6">
    <location>
        <position position="406"/>
    </location>
    <ligand>
        <name>heme</name>
        <dbReference type="ChEBI" id="CHEBI:30413"/>
    </ligand>
    <ligandPart>
        <name>Fe</name>
        <dbReference type="ChEBI" id="CHEBI:18248"/>
    </ligandPart>
</feature>
<dbReference type="InterPro" id="IPR001041">
    <property type="entry name" value="2Fe-2S_ferredoxin-type"/>
</dbReference>
<dbReference type="InterPro" id="IPR009050">
    <property type="entry name" value="Globin-like_sf"/>
</dbReference>
<dbReference type="GO" id="GO:0046872">
    <property type="term" value="F:metal ion binding"/>
    <property type="evidence" value="ECO:0007669"/>
    <property type="project" value="UniProtKB-KW"/>
</dbReference>
<dbReference type="Gene3D" id="3.40.50.80">
    <property type="entry name" value="Nucleotide-binding domain of ferredoxin-NADP reductase (FNR) module"/>
    <property type="match status" value="1"/>
</dbReference>
<dbReference type="PANTHER" id="PTHR47354:SF5">
    <property type="entry name" value="PROTEIN RFBI"/>
    <property type="match status" value="1"/>
</dbReference>
<dbReference type="SUPFAM" id="SSF52343">
    <property type="entry name" value="Ferredoxin reductase-like, C-terminal NADP-linked domain"/>
    <property type="match status" value="1"/>
</dbReference>
<dbReference type="SUPFAM" id="SSF54292">
    <property type="entry name" value="2Fe-2S ferredoxin-like"/>
    <property type="match status" value="1"/>
</dbReference>
<dbReference type="GO" id="GO:0020037">
    <property type="term" value="F:heme binding"/>
    <property type="evidence" value="ECO:0007669"/>
    <property type="project" value="InterPro"/>
</dbReference>
<feature type="domain" description="FAD-binding FR-type" evidence="8">
    <location>
        <begin position="88"/>
        <end position="186"/>
    </location>
</feature>
<dbReference type="OrthoDB" id="9806195at2"/>
<dbReference type="Proteomes" id="UP000294599">
    <property type="component" value="Unassembled WGS sequence"/>
</dbReference>
<keyword evidence="10" id="KW-1185">Reference proteome</keyword>
<dbReference type="CDD" id="cd06194">
    <property type="entry name" value="FNR_N-term_Iron_sulfur_binding"/>
    <property type="match status" value="1"/>
</dbReference>
<dbReference type="CDD" id="cd00454">
    <property type="entry name" value="TrHb1_N"/>
    <property type="match status" value="1"/>
</dbReference>
<dbReference type="PRINTS" id="PR00410">
    <property type="entry name" value="PHEHYDRXLASE"/>
</dbReference>
<dbReference type="InterPro" id="IPR012675">
    <property type="entry name" value="Beta-grasp_dom_sf"/>
</dbReference>
<dbReference type="RefSeq" id="WP_123520701.1">
    <property type="nucleotide sequence ID" value="NZ_JBHLWF010000005.1"/>
</dbReference>
<dbReference type="InterPro" id="IPR050415">
    <property type="entry name" value="MRET"/>
</dbReference>
<comment type="caution">
    <text evidence="9">The sequence shown here is derived from an EMBL/GenBank/DDBJ whole genome shotgun (WGS) entry which is preliminary data.</text>
</comment>
<reference evidence="9 10" key="1">
    <citation type="submission" date="2019-03" db="EMBL/GenBank/DDBJ databases">
        <title>Genomic Encyclopedia of Type Strains, Phase IV (KMG-IV): sequencing the most valuable type-strain genomes for metagenomic binning, comparative biology and taxonomic classification.</title>
        <authorList>
            <person name="Goeker M."/>
        </authorList>
    </citation>
    <scope>NUCLEOTIDE SEQUENCE [LARGE SCALE GENOMIC DNA]</scope>
    <source>
        <strain evidence="9 10">DSM 21944</strain>
    </source>
</reference>
<dbReference type="Pfam" id="PF01152">
    <property type="entry name" value="Bac_globin"/>
    <property type="match status" value="1"/>
</dbReference>
<evidence type="ECO:0000256" key="2">
    <source>
        <dbReference type="ARBA" id="ARBA00022448"/>
    </source>
</evidence>
<dbReference type="Pfam" id="PF00175">
    <property type="entry name" value="NAD_binding_1"/>
    <property type="match status" value="1"/>
</dbReference>
<protein>
    <submittedName>
        <fullName evidence="9">NAD(P)H-flavin reductase</fullName>
    </submittedName>
</protein>
<dbReference type="Gene3D" id="3.10.20.30">
    <property type="match status" value="1"/>
</dbReference>
<evidence type="ECO:0000256" key="3">
    <source>
        <dbReference type="ARBA" id="ARBA00022617"/>
    </source>
</evidence>
<dbReference type="EMBL" id="SMAF01000001">
    <property type="protein sequence ID" value="TCT01344.1"/>
    <property type="molecule type" value="Genomic_DNA"/>
</dbReference>
<dbReference type="CDD" id="cd00207">
    <property type="entry name" value="fer2"/>
    <property type="match status" value="1"/>
</dbReference>
<dbReference type="GO" id="GO:0051536">
    <property type="term" value="F:iron-sulfur cluster binding"/>
    <property type="evidence" value="ECO:0007669"/>
    <property type="project" value="InterPro"/>
</dbReference>
<proteinExistence type="predicted"/>
<dbReference type="InterPro" id="IPR039261">
    <property type="entry name" value="FNR_nucleotide-bd"/>
</dbReference>
<evidence type="ECO:0000256" key="4">
    <source>
        <dbReference type="ARBA" id="ARBA00022723"/>
    </source>
</evidence>
<dbReference type="InterPro" id="IPR017927">
    <property type="entry name" value="FAD-bd_FR_type"/>
</dbReference>
<dbReference type="SUPFAM" id="SSF46458">
    <property type="entry name" value="Globin-like"/>
    <property type="match status" value="1"/>
</dbReference>
<evidence type="ECO:0000313" key="9">
    <source>
        <dbReference type="EMBL" id="TCT01344.1"/>
    </source>
</evidence>
<dbReference type="InterPro" id="IPR001486">
    <property type="entry name" value="Hemoglobin_trunc"/>
</dbReference>
<dbReference type="InterPro" id="IPR001433">
    <property type="entry name" value="OxRdtase_FAD/NAD-bd"/>
</dbReference>
<dbReference type="PROSITE" id="PS51085">
    <property type="entry name" value="2FE2S_FER_2"/>
    <property type="match status" value="1"/>
</dbReference>
<evidence type="ECO:0000259" key="7">
    <source>
        <dbReference type="PROSITE" id="PS51085"/>
    </source>
</evidence>
<keyword evidence="4 6" id="KW-0479">Metal-binding</keyword>
<evidence type="ECO:0000256" key="1">
    <source>
        <dbReference type="ARBA" id="ARBA00001970"/>
    </source>
</evidence>
<accession>A0A4S3L0C9</accession>
<keyword evidence="3 6" id="KW-0349">Heme</keyword>
<evidence type="ECO:0000256" key="6">
    <source>
        <dbReference type="PIRSR" id="PIRSR601486-1"/>
    </source>
</evidence>
<dbReference type="GO" id="GO:0019825">
    <property type="term" value="F:oxygen binding"/>
    <property type="evidence" value="ECO:0007669"/>
    <property type="project" value="InterPro"/>
</dbReference>
<keyword evidence="2" id="KW-0813">Transport</keyword>
<dbReference type="Pfam" id="PF00970">
    <property type="entry name" value="FAD_binding_6"/>
    <property type="match status" value="1"/>
</dbReference>
<dbReference type="InterPro" id="IPR008333">
    <property type="entry name" value="Cbr1-like_FAD-bd_dom"/>
</dbReference>
<name>A0A4S3L0C9_9GAMM</name>
<evidence type="ECO:0000259" key="8">
    <source>
        <dbReference type="PROSITE" id="PS51384"/>
    </source>
</evidence>
<feature type="domain" description="2Fe-2S ferredoxin-type" evidence="7">
    <location>
        <begin position="1"/>
        <end position="87"/>
    </location>
</feature>
<dbReference type="Gene3D" id="1.10.490.10">
    <property type="entry name" value="Globins"/>
    <property type="match status" value="1"/>
</dbReference>
<keyword evidence="5 6" id="KW-0408">Iron</keyword>
<gene>
    <name evidence="9" type="ORF">EDC25_101211</name>
</gene>
<comment type="cofactor">
    <cofactor evidence="1">
        <name>heme b</name>
        <dbReference type="ChEBI" id="CHEBI:60344"/>
    </cofactor>
</comment>
<dbReference type="GO" id="GO:0016491">
    <property type="term" value="F:oxidoreductase activity"/>
    <property type="evidence" value="ECO:0007669"/>
    <property type="project" value="InterPro"/>
</dbReference>
<dbReference type="SUPFAM" id="SSF63380">
    <property type="entry name" value="Riboflavin synthase domain-like"/>
    <property type="match status" value="1"/>
</dbReference>
<dbReference type="Gene3D" id="2.40.30.10">
    <property type="entry name" value="Translation factors"/>
    <property type="match status" value="1"/>
</dbReference>
<dbReference type="AlphaFoldDB" id="A0A4S3L0C9"/>
<evidence type="ECO:0000256" key="5">
    <source>
        <dbReference type="ARBA" id="ARBA00023004"/>
    </source>
</evidence>
<dbReference type="InterPro" id="IPR012292">
    <property type="entry name" value="Globin/Proto"/>
</dbReference>
<dbReference type="Pfam" id="PF00111">
    <property type="entry name" value="Fer2"/>
    <property type="match status" value="1"/>
</dbReference>
<evidence type="ECO:0000313" key="10">
    <source>
        <dbReference type="Proteomes" id="UP000294599"/>
    </source>
</evidence>